<organism evidence="3 4">
    <name type="scientific">Spirosoma validum</name>
    <dbReference type="NCBI Taxonomy" id="2771355"/>
    <lineage>
        <taxon>Bacteria</taxon>
        <taxon>Pseudomonadati</taxon>
        <taxon>Bacteroidota</taxon>
        <taxon>Cytophagia</taxon>
        <taxon>Cytophagales</taxon>
        <taxon>Cytophagaceae</taxon>
        <taxon>Spirosoma</taxon>
    </lineage>
</organism>
<dbReference type="RefSeq" id="WP_191039014.1">
    <property type="nucleotide sequence ID" value="NZ_JACXAA010000003.1"/>
</dbReference>
<dbReference type="PROSITE" id="PS50110">
    <property type="entry name" value="RESPONSE_REGULATORY"/>
    <property type="match status" value="1"/>
</dbReference>
<reference evidence="3" key="1">
    <citation type="submission" date="2020-09" db="EMBL/GenBank/DDBJ databases">
        <authorList>
            <person name="Kim M.K."/>
        </authorList>
    </citation>
    <scope>NUCLEOTIDE SEQUENCE</scope>
    <source>
        <strain evidence="3">BT704</strain>
    </source>
</reference>
<protein>
    <submittedName>
        <fullName evidence="3">Response regulator</fullName>
    </submittedName>
</protein>
<dbReference type="AlphaFoldDB" id="A0A927B0N8"/>
<dbReference type="Gene3D" id="3.40.50.2300">
    <property type="match status" value="1"/>
</dbReference>
<dbReference type="InterPro" id="IPR052893">
    <property type="entry name" value="TCS_response_regulator"/>
</dbReference>
<dbReference type="GO" id="GO:0000160">
    <property type="term" value="P:phosphorelay signal transduction system"/>
    <property type="evidence" value="ECO:0007669"/>
    <property type="project" value="InterPro"/>
</dbReference>
<evidence type="ECO:0000256" key="1">
    <source>
        <dbReference type="PROSITE-ProRule" id="PRU00169"/>
    </source>
</evidence>
<proteinExistence type="predicted"/>
<keyword evidence="4" id="KW-1185">Reference proteome</keyword>
<dbReference type="PANTHER" id="PTHR44520">
    <property type="entry name" value="RESPONSE REGULATOR RCP1-RELATED"/>
    <property type="match status" value="1"/>
</dbReference>
<sequence length="141" mass="16421">MTSTRFICIVDDSADYRLLLQQLLLRFLPDYPVRFFANGKIFLEELREMSHQPSLIILDRHMPEMNGHQTLEYLKQHPAYRTIPVVMMSSVASESEIYGCYESGANSFLLKPTDFEGLRNTIVTVCDYWLKLNQEPVTPDR</sequence>
<name>A0A927B0N8_9BACT</name>
<dbReference type="Pfam" id="PF00072">
    <property type="entry name" value="Response_reg"/>
    <property type="match status" value="1"/>
</dbReference>
<comment type="caution">
    <text evidence="3">The sequence shown here is derived from an EMBL/GenBank/DDBJ whole genome shotgun (WGS) entry which is preliminary data.</text>
</comment>
<dbReference type="InterPro" id="IPR001789">
    <property type="entry name" value="Sig_transdc_resp-reg_receiver"/>
</dbReference>
<evidence type="ECO:0000259" key="2">
    <source>
        <dbReference type="PROSITE" id="PS50110"/>
    </source>
</evidence>
<accession>A0A927B0N8</accession>
<dbReference type="Proteomes" id="UP000653797">
    <property type="component" value="Unassembled WGS sequence"/>
</dbReference>
<dbReference type="EMBL" id="JACXAA010000003">
    <property type="protein sequence ID" value="MBD2753396.1"/>
    <property type="molecule type" value="Genomic_DNA"/>
</dbReference>
<feature type="domain" description="Response regulatory" evidence="2">
    <location>
        <begin position="6"/>
        <end position="126"/>
    </location>
</feature>
<evidence type="ECO:0000313" key="3">
    <source>
        <dbReference type="EMBL" id="MBD2753396.1"/>
    </source>
</evidence>
<dbReference type="InterPro" id="IPR011006">
    <property type="entry name" value="CheY-like_superfamily"/>
</dbReference>
<gene>
    <name evidence="3" type="ORF">IC230_10885</name>
</gene>
<evidence type="ECO:0000313" key="4">
    <source>
        <dbReference type="Proteomes" id="UP000653797"/>
    </source>
</evidence>
<feature type="modified residue" description="4-aspartylphosphate" evidence="1">
    <location>
        <position position="59"/>
    </location>
</feature>
<dbReference type="SMART" id="SM00448">
    <property type="entry name" value="REC"/>
    <property type="match status" value="1"/>
</dbReference>
<dbReference type="PANTHER" id="PTHR44520:SF2">
    <property type="entry name" value="RESPONSE REGULATOR RCP1"/>
    <property type="match status" value="1"/>
</dbReference>
<keyword evidence="1" id="KW-0597">Phosphoprotein</keyword>
<dbReference type="SUPFAM" id="SSF52172">
    <property type="entry name" value="CheY-like"/>
    <property type="match status" value="1"/>
</dbReference>